<dbReference type="EMBL" id="CP036276">
    <property type="protein sequence ID" value="QDU45979.1"/>
    <property type="molecule type" value="Genomic_DNA"/>
</dbReference>
<feature type="domain" description="Pyrrolo-quinoline quinone repeat" evidence="2">
    <location>
        <begin position="406"/>
        <end position="570"/>
    </location>
</feature>
<evidence type="ECO:0000313" key="4">
    <source>
        <dbReference type="Proteomes" id="UP000319383"/>
    </source>
</evidence>
<dbReference type="Proteomes" id="UP000319383">
    <property type="component" value="Chromosome"/>
</dbReference>
<proteinExistence type="predicted"/>
<dbReference type="Gene3D" id="2.40.10.480">
    <property type="match status" value="1"/>
</dbReference>
<reference evidence="3 4" key="1">
    <citation type="submission" date="2019-02" db="EMBL/GenBank/DDBJ databases">
        <title>Deep-cultivation of Planctomycetes and their phenomic and genomic characterization uncovers novel biology.</title>
        <authorList>
            <person name="Wiegand S."/>
            <person name="Jogler M."/>
            <person name="Boedeker C."/>
            <person name="Pinto D."/>
            <person name="Vollmers J."/>
            <person name="Rivas-Marin E."/>
            <person name="Kohn T."/>
            <person name="Peeters S.H."/>
            <person name="Heuer A."/>
            <person name="Rast P."/>
            <person name="Oberbeckmann S."/>
            <person name="Bunk B."/>
            <person name="Jeske O."/>
            <person name="Meyerdierks A."/>
            <person name="Storesund J.E."/>
            <person name="Kallscheuer N."/>
            <person name="Luecker S."/>
            <person name="Lage O.M."/>
            <person name="Pohl T."/>
            <person name="Merkel B.J."/>
            <person name="Hornburger P."/>
            <person name="Mueller R.-W."/>
            <person name="Bruemmer F."/>
            <person name="Labrenz M."/>
            <person name="Spormann A.M."/>
            <person name="Op den Camp H."/>
            <person name="Overmann J."/>
            <person name="Amann R."/>
            <person name="Jetten M.S.M."/>
            <person name="Mascher T."/>
            <person name="Medema M.H."/>
            <person name="Devos D.P."/>
            <person name="Kaster A.-K."/>
            <person name="Ovreas L."/>
            <person name="Rohde M."/>
            <person name="Galperin M.Y."/>
            <person name="Jogler C."/>
        </authorList>
    </citation>
    <scope>NUCLEOTIDE SEQUENCE [LARGE SCALE GENOMIC DNA]</scope>
    <source>
        <strain evidence="3 4">Mal52</strain>
    </source>
</reference>
<gene>
    <name evidence="3" type="ORF">Mal52_44760</name>
</gene>
<dbReference type="InterPro" id="IPR015943">
    <property type="entry name" value="WD40/YVTN_repeat-like_dom_sf"/>
</dbReference>
<sequence precursor="true">MKRKLSQVLVGCSVLTLVGVVTAVLPSAESEPKVGPTELALEAISKMDVQPLDWPQWGGSPARNNTPAGKNIPTKWDVAEGENIKWSADLGSQTYGNAVVANGKVYVGTNNGAGHVKRYPARVDLGCLLCFDEQTGEFLWQHSSEKLPTGRVHDWPLQGICCAPYADGERLWYVSSRGEVVCLDTAGFKDGKNNGPYTEEPNENKDEADVIWKFNMMDDLQVSQHNMCSCSVTCAGDVLLVNTSNGLDESHINLPSPDAPSFIALDRNTGKVIWTDKSPGTNILHGQWSSPTYAVLGGQPQALFAGGDGWIYSFDPKGDGQGNSKMLWKFDCNPKTSEWKLGGRGTRNNIIATPVVYDGLVYVAVGQDPEHEEGLGHLWCIDPTKRGDVSEELAVDAKGEPIPHQRIQAVNEANGEKTTPNPNSAAVWHYSQFDWDGDGEIADFMEEMHRSCGTVAIKNDILFIADFSGLFHCLDAKTGKVHWTYDMLSPAWGSPLIVEGRVYIGDEDGDISIFPLTTDPEEAFHEVDGELLPKLGVINMEESVYSTPIVANNVLFISNKSKLYAISPKD</sequence>
<dbReference type="SMART" id="SM00564">
    <property type="entry name" value="PQQ"/>
    <property type="match status" value="5"/>
</dbReference>
<dbReference type="AlphaFoldDB" id="A0A517ZU37"/>
<dbReference type="InterPro" id="IPR011047">
    <property type="entry name" value="Quinoprotein_ADH-like_sf"/>
</dbReference>
<evidence type="ECO:0000259" key="2">
    <source>
        <dbReference type="Pfam" id="PF13360"/>
    </source>
</evidence>
<dbReference type="InterPro" id="IPR018391">
    <property type="entry name" value="PQQ_b-propeller_rpt"/>
</dbReference>
<organism evidence="3 4">
    <name type="scientific">Symmachiella dynata</name>
    <dbReference type="NCBI Taxonomy" id="2527995"/>
    <lineage>
        <taxon>Bacteria</taxon>
        <taxon>Pseudomonadati</taxon>
        <taxon>Planctomycetota</taxon>
        <taxon>Planctomycetia</taxon>
        <taxon>Planctomycetales</taxon>
        <taxon>Planctomycetaceae</taxon>
        <taxon>Symmachiella</taxon>
    </lineage>
</organism>
<protein>
    <submittedName>
        <fullName evidence="3">Outer membrane biogenesis protein BamB</fullName>
    </submittedName>
</protein>
<dbReference type="InterPro" id="IPR002372">
    <property type="entry name" value="PQQ_rpt_dom"/>
</dbReference>
<keyword evidence="1" id="KW-0732">Signal</keyword>
<name>A0A517ZU37_9PLAN</name>
<dbReference type="PANTHER" id="PTHR34512">
    <property type="entry name" value="CELL SURFACE PROTEIN"/>
    <property type="match status" value="1"/>
</dbReference>
<dbReference type="PANTHER" id="PTHR34512:SF30">
    <property type="entry name" value="OUTER MEMBRANE PROTEIN ASSEMBLY FACTOR BAMB"/>
    <property type="match status" value="1"/>
</dbReference>
<evidence type="ECO:0000313" key="3">
    <source>
        <dbReference type="EMBL" id="QDU45979.1"/>
    </source>
</evidence>
<dbReference type="Gene3D" id="2.130.10.10">
    <property type="entry name" value="YVTN repeat-like/Quinoprotein amine dehydrogenase"/>
    <property type="match status" value="2"/>
</dbReference>
<feature type="signal peptide" evidence="1">
    <location>
        <begin position="1"/>
        <end position="23"/>
    </location>
</feature>
<feature type="chain" id="PRO_5022098182" evidence="1">
    <location>
        <begin position="24"/>
        <end position="570"/>
    </location>
</feature>
<evidence type="ECO:0000256" key="1">
    <source>
        <dbReference type="SAM" id="SignalP"/>
    </source>
</evidence>
<dbReference type="RefSeq" id="WP_145378509.1">
    <property type="nucleotide sequence ID" value="NZ_CP036276.1"/>
</dbReference>
<dbReference type="KEGG" id="sdyn:Mal52_44760"/>
<keyword evidence="4" id="KW-1185">Reference proteome</keyword>
<accession>A0A517ZU37</accession>
<dbReference type="SUPFAM" id="SSF50998">
    <property type="entry name" value="Quinoprotein alcohol dehydrogenase-like"/>
    <property type="match status" value="1"/>
</dbReference>
<dbReference type="Pfam" id="PF13360">
    <property type="entry name" value="PQQ_2"/>
    <property type="match status" value="1"/>
</dbReference>